<evidence type="ECO:0000256" key="2">
    <source>
        <dbReference type="ARBA" id="ARBA00022801"/>
    </source>
</evidence>
<protein>
    <recommendedName>
        <fullName evidence="4">Thioesterase domain-containing protein</fullName>
    </recommendedName>
</protein>
<name>A0A6A4IA52_9AGAR</name>
<dbReference type="Gene3D" id="3.10.129.10">
    <property type="entry name" value="Hotdog Thioesterase"/>
    <property type="match status" value="1"/>
</dbReference>
<keyword evidence="6" id="KW-1185">Reference proteome</keyword>
<dbReference type="CDD" id="cd03443">
    <property type="entry name" value="PaaI_thioesterase"/>
    <property type="match status" value="1"/>
</dbReference>
<evidence type="ECO:0000313" key="6">
    <source>
        <dbReference type="Proteomes" id="UP000799118"/>
    </source>
</evidence>
<evidence type="ECO:0000256" key="3">
    <source>
        <dbReference type="SAM" id="MobiDB-lite"/>
    </source>
</evidence>
<dbReference type="InterPro" id="IPR029069">
    <property type="entry name" value="HotDog_dom_sf"/>
</dbReference>
<dbReference type="InterPro" id="IPR039298">
    <property type="entry name" value="ACOT13"/>
</dbReference>
<dbReference type="Pfam" id="PF03061">
    <property type="entry name" value="4HBT"/>
    <property type="match status" value="1"/>
</dbReference>
<accession>A0A6A4IA52</accession>
<sequence length="192" mass="20466">MSSFTSNSNSNSTYSSPYSHTPIGGSASADVKELLDNVVHTPTRNPEQKLFASTIMESMVLTSVSIGSMEEESVRQQGKVVLKLVVNEDMLNLANTVHGGCIAYIVDFCSSLALLALGATHGDRILSVSQALNVVFHSPAALGETLRIVNMSVSAGGRATTARTEIWNDTHHRLVASGVHIKMQPSSAKIKL</sequence>
<evidence type="ECO:0000259" key="4">
    <source>
        <dbReference type="Pfam" id="PF03061"/>
    </source>
</evidence>
<dbReference type="InterPro" id="IPR006683">
    <property type="entry name" value="Thioestr_dom"/>
</dbReference>
<proteinExistence type="inferred from homology"/>
<evidence type="ECO:0000313" key="5">
    <source>
        <dbReference type="EMBL" id="KAE9406693.1"/>
    </source>
</evidence>
<dbReference type="GO" id="GO:0047617">
    <property type="term" value="F:fatty acyl-CoA hydrolase activity"/>
    <property type="evidence" value="ECO:0007669"/>
    <property type="project" value="InterPro"/>
</dbReference>
<evidence type="ECO:0000256" key="1">
    <source>
        <dbReference type="ARBA" id="ARBA00008324"/>
    </source>
</evidence>
<dbReference type="EMBL" id="ML769400">
    <property type="protein sequence ID" value="KAE9406693.1"/>
    <property type="molecule type" value="Genomic_DNA"/>
</dbReference>
<reference evidence="5" key="1">
    <citation type="journal article" date="2019" name="Environ. Microbiol.">
        <title>Fungal ecological strategies reflected in gene transcription - a case study of two litter decomposers.</title>
        <authorList>
            <person name="Barbi F."/>
            <person name="Kohler A."/>
            <person name="Barry K."/>
            <person name="Baskaran P."/>
            <person name="Daum C."/>
            <person name="Fauchery L."/>
            <person name="Ihrmark K."/>
            <person name="Kuo A."/>
            <person name="LaButti K."/>
            <person name="Lipzen A."/>
            <person name="Morin E."/>
            <person name="Grigoriev I.V."/>
            <person name="Henrissat B."/>
            <person name="Lindahl B."/>
            <person name="Martin F."/>
        </authorList>
    </citation>
    <scope>NUCLEOTIDE SEQUENCE</scope>
    <source>
        <strain evidence="5">JB14</strain>
    </source>
</reference>
<dbReference type="OrthoDB" id="2831072at2759"/>
<comment type="similarity">
    <text evidence="1">Belongs to the thioesterase PaaI family.</text>
</comment>
<dbReference type="SUPFAM" id="SSF54637">
    <property type="entry name" value="Thioesterase/thiol ester dehydrase-isomerase"/>
    <property type="match status" value="1"/>
</dbReference>
<keyword evidence="2" id="KW-0378">Hydrolase</keyword>
<dbReference type="PANTHER" id="PTHR21660:SF1">
    <property type="entry name" value="ACYL-COENZYME A THIOESTERASE 13"/>
    <property type="match status" value="1"/>
</dbReference>
<dbReference type="PANTHER" id="PTHR21660">
    <property type="entry name" value="THIOESTERASE SUPERFAMILY MEMBER-RELATED"/>
    <property type="match status" value="1"/>
</dbReference>
<feature type="compositionally biased region" description="Low complexity" evidence="3">
    <location>
        <begin position="1"/>
        <end position="19"/>
    </location>
</feature>
<feature type="region of interest" description="Disordered" evidence="3">
    <location>
        <begin position="1"/>
        <end position="21"/>
    </location>
</feature>
<dbReference type="Proteomes" id="UP000799118">
    <property type="component" value="Unassembled WGS sequence"/>
</dbReference>
<dbReference type="AlphaFoldDB" id="A0A6A4IA52"/>
<organism evidence="5 6">
    <name type="scientific">Gymnopus androsaceus JB14</name>
    <dbReference type="NCBI Taxonomy" id="1447944"/>
    <lineage>
        <taxon>Eukaryota</taxon>
        <taxon>Fungi</taxon>
        <taxon>Dikarya</taxon>
        <taxon>Basidiomycota</taxon>
        <taxon>Agaricomycotina</taxon>
        <taxon>Agaricomycetes</taxon>
        <taxon>Agaricomycetidae</taxon>
        <taxon>Agaricales</taxon>
        <taxon>Marasmiineae</taxon>
        <taxon>Omphalotaceae</taxon>
        <taxon>Gymnopus</taxon>
    </lineage>
</organism>
<feature type="domain" description="Thioesterase" evidence="4">
    <location>
        <begin position="95"/>
        <end position="172"/>
    </location>
</feature>
<gene>
    <name evidence="5" type="ORF">BT96DRAFT_1014654</name>
</gene>